<evidence type="ECO:0000256" key="1">
    <source>
        <dbReference type="SAM" id="SignalP"/>
    </source>
</evidence>
<feature type="signal peptide" evidence="1">
    <location>
        <begin position="1"/>
        <end position="24"/>
    </location>
</feature>
<keyword evidence="3" id="KW-1185">Reference proteome</keyword>
<feature type="chain" id="PRO_5041903691" evidence="1">
    <location>
        <begin position="25"/>
        <end position="62"/>
    </location>
</feature>
<name>A0AAD4DIB5_9FUNG</name>
<organism evidence="2 3">
    <name type="scientific">Linnemannia exigua</name>
    <dbReference type="NCBI Taxonomy" id="604196"/>
    <lineage>
        <taxon>Eukaryota</taxon>
        <taxon>Fungi</taxon>
        <taxon>Fungi incertae sedis</taxon>
        <taxon>Mucoromycota</taxon>
        <taxon>Mortierellomycotina</taxon>
        <taxon>Mortierellomycetes</taxon>
        <taxon>Mortierellales</taxon>
        <taxon>Mortierellaceae</taxon>
        <taxon>Linnemannia</taxon>
    </lineage>
</organism>
<proteinExistence type="predicted"/>
<dbReference type="EMBL" id="JAAAIL010000166">
    <property type="protein sequence ID" value="KAG0278842.1"/>
    <property type="molecule type" value="Genomic_DNA"/>
</dbReference>
<evidence type="ECO:0000313" key="3">
    <source>
        <dbReference type="Proteomes" id="UP001194580"/>
    </source>
</evidence>
<accession>A0AAD4DIB5</accession>
<gene>
    <name evidence="2" type="ORF">BGZ95_002991</name>
</gene>
<comment type="caution">
    <text evidence="2">The sequence shown here is derived from an EMBL/GenBank/DDBJ whole genome shotgun (WGS) entry which is preliminary data.</text>
</comment>
<dbReference type="AlphaFoldDB" id="A0AAD4DIB5"/>
<evidence type="ECO:0000313" key="2">
    <source>
        <dbReference type="EMBL" id="KAG0278842.1"/>
    </source>
</evidence>
<reference evidence="2" key="1">
    <citation type="journal article" date="2020" name="Fungal Divers.">
        <title>Resolving the Mortierellaceae phylogeny through synthesis of multi-gene phylogenetics and phylogenomics.</title>
        <authorList>
            <person name="Vandepol N."/>
            <person name="Liber J."/>
            <person name="Desiro A."/>
            <person name="Na H."/>
            <person name="Kennedy M."/>
            <person name="Barry K."/>
            <person name="Grigoriev I.V."/>
            <person name="Miller A.N."/>
            <person name="O'Donnell K."/>
            <person name="Stajich J.E."/>
            <person name="Bonito G."/>
        </authorList>
    </citation>
    <scope>NUCLEOTIDE SEQUENCE</scope>
    <source>
        <strain evidence="2">NRRL 28262</strain>
    </source>
</reference>
<sequence>MKFTVALAMMVALTITLIAGSTEAATRAQCTNACGNEYLKCVNSGKTGCDRELGYCISDCDG</sequence>
<dbReference type="Proteomes" id="UP001194580">
    <property type="component" value="Unassembled WGS sequence"/>
</dbReference>
<protein>
    <submittedName>
        <fullName evidence="2">Uncharacterized protein</fullName>
    </submittedName>
</protein>
<keyword evidence="1" id="KW-0732">Signal</keyword>